<organism evidence="3">
    <name type="scientific">Strongyloides stercoralis</name>
    <name type="common">Threadworm</name>
    <dbReference type="NCBI Taxonomy" id="6248"/>
    <lineage>
        <taxon>Eukaryota</taxon>
        <taxon>Metazoa</taxon>
        <taxon>Ecdysozoa</taxon>
        <taxon>Nematoda</taxon>
        <taxon>Chromadorea</taxon>
        <taxon>Rhabditida</taxon>
        <taxon>Tylenchina</taxon>
        <taxon>Panagrolaimomorpha</taxon>
        <taxon>Strongyloidoidea</taxon>
        <taxon>Strongyloididae</taxon>
        <taxon>Strongyloides</taxon>
    </lineage>
</organism>
<keyword evidence="1" id="KW-0175">Coiled coil</keyword>
<reference evidence="3" key="1">
    <citation type="submission" date="2015-08" db="UniProtKB">
        <authorList>
            <consortium name="WormBaseParasite"/>
        </authorList>
    </citation>
    <scope>IDENTIFICATION</scope>
</reference>
<feature type="signal peptide" evidence="2">
    <location>
        <begin position="1"/>
        <end position="21"/>
    </location>
</feature>
<name>A0A0K0EIM6_STRER</name>
<protein>
    <submittedName>
        <fullName evidence="3">DUF148 domain-containing protein</fullName>
    </submittedName>
</protein>
<accession>A0A0K0EIM6</accession>
<dbReference type="AlphaFoldDB" id="A0A0K0EIM6"/>
<evidence type="ECO:0000256" key="1">
    <source>
        <dbReference type="SAM" id="Coils"/>
    </source>
</evidence>
<sequence>MHFITYFTVFIIFFSQFFSQAVELNEDLVKKAAELKNKAESMVLQFSSKENKIKKQLIKKAADLQKEANLLLEIVNNLKTQTQTVQNVNKRVKRKDLEGFDHDVSSFAILKKLRSDTFSFKKRTEKSGIYEKN</sequence>
<evidence type="ECO:0000256" key="2">
    <source>
        <dbReference type="SAM" id="SignalP"/>
    </source>
</evidence>
<proteinExistence type="predicted"/>
<keyword evidence="2" id="KW-0732">Signal</keyword>
<feature type="coiled-coil region" evidence="1">
    <location>
        <begin position="18"/>
        <end position="81"/>
    </location>
</feature>
<dbReference type="WBParaSite" id="SSTP_0000933200.1">
    <property type="protein sequence ID" value="SSTP_0000933200.1"/>
    <property type="gene ID" value="SSTP_0000933200"/>
</dbReference>
<evidence type="ECO:0000313" key="3">
    <source>
        <dbReference type="WBParaSite" id="SSTP_0000933200.1"/>
    </source>
</evidence>
<feature type="chain" id="PRO_5005328091" evidence="2">
    <location>
        <begin position="22"/>
        <end position="133"/>
    </location>
</feature>